<dbReference type="EMBL" id="JACICF010000001">
    <property type="protein sequence ID" value="MBB3763698.1"/>
    <property type="molecule type" value="Genomic_DNA"/>
</dbReference>
<dbReference type="InterPro" id="IPR014151">
    <property type="entry name" value="DNA_helicase_AddA"/>
</dbReference>
<evidence type="ECO:0000256" key="7">
    <source>
        <dbReference type="ARBA" id="ARBA00022840"/>
    </source>
</evidence>
<evidence type="ECO:0000256" key="12">
    <source>
        <dbReference type="ARBA" id="ARBA00034808"/>
    </source>
</evidence>
<feature type="domain" description="UvrD-like helicase C-terminal" evidence="18">
    <location>
        <begin position="491"/>
        <end position="780"/>
    </location>
</feature>
<dbReference type="NCBIfam" id="TIGR02784">
    <property type="entry name" value="addA_alphas"/>
    <property type="match status" value="1"/>
</dbReference>
<dbReference type="Pfam" id="PF12705">
    <property type="entry name" value="PDDEXK_1"/>
    <property type="match status" value="1"/>
</dbReference>
<evidence type="ECO:0000256" key="10">
    <source>
        <dbReference type="ARBA" id="ARBA00023235"/>
    </source>
</evidence>
<dbReference type="InterPro" id="IPR014017">
    <property type="entry name" value="DNA_helicase_UvrD-like_C"/>
</dbReference>
<comment type="catalytic activity">
    <reaction evidence="11">
        <text>Couples ATP hydrolysis with the unwinding of duplex DNA by translocating in the 3'-5' direction.</text>
        <dbReference type="EC" id="5.6.2.4"/>
    </reaction>
</comment>
<evidence type="ECO:0000313" key="20">
    <source>
        <dbReference type="Proteomes" id="UP000578569"/>
    </source>
</evidence>
<dbReference type="PANTHER" id="PTHR11070">
    <property type="entry name" value="UVRD / RECB / PCRA DNA HELICASE FAMILY MEMBER"/>
    <property type="match status" value="1"/>
</dbReference>
<dbReference type="InterPro" id="IPR014016">
    <property type="entry name" value="UvrD-like_ATP-bd"/>
</dbReference>
<dbReference type="PROSITE" id="PS51217">
    <property type="entry name" value="UVRD_HELICASE_CTER"/>
    <property type="match status" value="1"/>
</dbReference>
<evidence type="ECO:0000256" key="3">
    <source>
        <dbReference type="ARBA" id="ARBA00022763"/>
    </source>
</evidence>
<dbReference type="GO" id="GO:0000725">
    <property type="term" value="P:recombinational repair"/>
    <property type="evidence" value="ECO:0007669"/>
    <property type="project" value="TreeGrafter"/>
</dbReference>
<keyword evidence="9" id="KW-0234">DNA repair</keyword>
<dbReference type="Proteomes" id="UP000578569">
    <property type="component" value="Unassembled WGS sequence"/>
</dbReference>
<evidence type="ECO:0000256" key="4">
    <source>
        <dbReference type="ARBA" id="ARBA00022801"/>
    </source>
</evidence>
<dbReference type="GO" id="GO:0043138">
    <property type="term" value="F:3'-5' DNA helicase activity"/>
    <property type="evidence" value="ECO:0007669"/>
    <property type="project" value="UniProtKB-EC"/>
</dbReference>
<evidence type="ECO:0000256" key="16">
    <source>
        <dbReference type="SAM" id="MobiDB-lite"/>
    </source>
</evidence>
<evidence type="ECO:0000256" key="14">
    <source>
        <dbReference type="ARBA" id="ARBA00048988"/>
    </source>
</evidence>
<dbReference type="Gene3D" id="3.90.320.10">
    <property type="match status" value="1"/>
</dbReference>
<dbReference type="EC" id="5.6.2.4" evidence="12"/>
<organism evidence="19 20">
    <name type="scientific">Sphingomicrobium lutaoense</name>
    <dbReference type="NCBI Taxonomy" id="515949"/>
    <lineage>
        <taxon>Bacteria</taxon>
        <taxon>Pseudomonadati</taxon>
        <taxon>Pseudomonadota</taxon>
        <taxon>Alphaproteobacteria</taxon>
        <taxon>Sphingomonadales</taxon>
        <taxon>Sphingomonadaceae</taxon>
        <taxon>Sphingomicrobium</taxon>
    </lineage>
</organism>
<dbReference type="InterPro" id="IPR011604">
    <property type="entry name" value="PDDEXK-like_dom_sf"/>
</dbReference>
<dbReference type="Gene3D" id="3.40.50.300">
    <property type="entry name" value="P-loop containing nucleotide triphosphate hydrolases"/>
    <property type="match status" value="4"/>
</dbReference>
<evidence type="ECO:0000313" key="19">
    <source>
        <dbReference type="EMBL" id="MBB3763698.1"/>
    </source>
</evidence>
<evidence type="ECO:0000256" key="5">
    <source>
        <dbReference type="ARBA" id="ARBA00022806"/>
    </source>
</evidence>
<feature type="binding site" evidence="15">
    <location>
        <begin position="28"/>
        <end position="35"/>
    </location>
    <ligand>
        <name>ATP</name>
        <dbReference type="ChEBI" id="CHEBI:30616"/>
    </ligand>
</feature>
<dbReference type="GO" id="GO:0005829">
    <property type="term" value="C:cytosol"/>
    <property type="evidence" value="ECO:0007669"/>
    <property type="project" value="TreeGrafter"/>
</dbReference>
<dbReference type="GO" id="GO:0033202">
    <property type="term" value="C:DNA helicase complex"/>
    <property type="evidence" value="ECO:0007669"/>
    <property type="project" value="TreeGrafter"/>
</dbReference>
<evidence type="ECO:0000256" key="6">
    <source>
        <dbReference type="ARBA" id="ARBA00022839"/>
    </source>
</evidence>
<protein>
    <recommendedName>
        <fullName evidence="12">DNA 3'-5' helicase</fullName>
        <ecNumber evidence="12">5.6.2.4</ecNumber>
    </recommendedName>
    <alternativeName>
        <fullName evidence="13">DNA 3'-5' helicase II</fullName>
    </alternativeName>
</protein>
<feature type="domain" description="UvrD-like helicase ATP-binding" evidence="17">
    <location>
        <begin position="7"/>
        <end position="490"/>
    </location>
</feature>
<dbReference type="RefSeq" id="WP_183933029.1">
    <property type="nucleotide sequence ID" value="NZ_JACICF010000001.1"/>
</dbReference>
<feature type="region of interest" description="Disordered" evidence="16">
    <location>
        <begin position="894"/>
        <end position="919"/>
    </location>
</feature>
<evidence type="ECO:0000256" key="15">
    <source>
        <dbReference type="PROSITE-ProRule" id="PRU00560"/>
    </source>
</evidence>
<evidence type="ECO:0000256" key="8">
    <source>
        <dbReference type="ARBA" id="ARBA00023125"/>
    </source>
</evidence>
<keyword evidence="3" id="KW-0227">DNA damage</keyword>
<dbReference type="InterPro" id="IPR011335">
    <property type="entry name" value="Restrct_endonuc-II-like"/>
</dbReference>
<keyword evidence="2 15" id="KW-0547">Nucleotide-binding</keyword>
<name>A0A839YZE7_9SPHN</name>
<evidence type="ECO:0000259" key="18">
    <source>
        <dbReference type="PROSITE" id="PS51217"/>
    </source>
</evidence>
<proteinExistence type="predicted"/>
<keyword evidence="20" id="KW-1185">Reference proteome</keyword>
<evidence type="ECO:0000256" key="9">
    <source>
        <dbReference type="ARBA" id="ARBA00023204"/>
    </source>
</evidence>
<dbReference type="InterPro" id="IPR027417">
    <property type="entry name" value="P-loop_NTPase"/>
</dbReference>
<comment type="caution">
    <text evidence="19">The sequence shown here is derived from an EMBL/GenBank/DDBJ whole genome shotgun (WGS) entry which is preliminary data.</text>
</comment>
<dbReference type="SUPFAM" id="SSF52540">
    <property type="entry name" value="P-loop containing nucleoside triphosphate hydrolases"/>
    <property type="match status" value="1"/>
</dbReference>
<gene>
    <name evidence="19" type="ORF">FHS50_000721</name>
</gene>
<dbReference type="GO" id="GO:0005524">
    <property type="term" value="F:ATP binding"/>
    <property type="evidence" value="ECO:0007669"/>
    <property type="project" value="UniProtKB-UniRule"/>
</dbReference>
<dbReference type="InterPro" id="IPR038726">
    <property type="entry name" value="PDDEXK_AddAB-type"/>
</dbReference>
<feature type="region of interest" description="Disordered" evidence="16">
    <location>
        <begin position="932"/>
        <end position="968"/>
    </location>
</feature>
<keyword evidence="1" id="KW-0540">Nuclease</keyword>
<dbReference type="SUPFAM" id="SSF52980">
    <property type="entry name" value="Restriction endonuclease-like"/>
    <property type="match status" value="1"/>
</dbReference>
<accession>A0A839YZE7</accession>
<evidence type="ECO:0000259" key="17">
    <source>
        <dbReference type="PROSITE" id="PS51198"/>
    </source>
</evidence>
<dbReference type="GO" id="GO:0004527">
    <property type="term" value="F:exonuclease activity"/>
    <property type="evidence" value="ECO:0007669"/>
    <property type="project" value="UniProtKB-KW"/>
</dbReference>
<keyword evidence="8" id="KW-0238">DNA-binding</keyword>
<keyword evidence="5 15" id="KW-0347">Helicase</keyword>
<dbReference type="PANTHER" id="PTHR11070:SF2">
    <property type="entry name" value="ATP-DEPENDENT DNA HELICASE SRS2"/>
    <property type="match status" value="1"/>
</dbReference>
<dbReference type="Pfam" id="PF13361">
    <property type="entry name" value="UvrD_C"/>
    <property type="match status" value="1"/>
</dbReference>
<evidence type="ECO:0000256" key="2">
    <source>
        <dbReference type="ARBA" id="ARBA00022741"/>
    </source>
</evidence>
<keyword evidence="6" id="KW-0269">Exonuclease</keyword>
<keyword evidence="7 15" id="KW-0067">ATP-binding</keyword>
<evidence type="ECO:0000256" key="11">
    <source>
        <dbReference type="ARBA" id="ARBA00034617"/>
    </source>
</evidence>
<dbReference type="Gene3D" id="1.10.486.10">
    <property type="entry name" value="PCRA, domain 4"/>
    <property type="match status" value="1"/>
</dbReference>
<keyword evidence="4 15" id="KW-0378">Hydrolase</keyword>
<evidence type="ECO:0000256" key="1">
    <source>
        <dbReference type="ARBA" id="ARBA00022722"/>
    </source>
</evidence>
<dbReference type="AlphaFoldDB" id="A0A839YZE7"/>
<dbReference type="GO" id="GO:0003677">
    <property type="term" value="F:DNA binding"/>
    <property type="evidence" value="ECO:0007669"/>
    <property type="project" value="UniProtKB-KW"/>
</dbReference>
<keyword evidence="10" id="KW-0413">Isomerase</keyword>
<reference evidence="19 20" key="1">
    <citation type="submission" date="2020-08" db="EMBL/GenBank/DDBJ databases">
        <title>Genomic Encyclopedia of Type Strains, Phase IV (KMG-IV): sequencing the most valuable type-strain genomes for metagenomic binning, comparative biology and taxonomic classification.</title>
        <authorList>
            <person name="Goeker M."/>
        </authorList>
    </citation>
    <scope>NUCLEOTIDE SEQUENCE [LARGE SCALE GENOMIC DNA]</scope>
    <source>
        <strain evidence="19 20">DSM 24194</strain>
    </source>
</reference>
<sequence length="1122" mass="122378">MRSVDRLKPLTGNQEAASDPSIHAALSASAGTGKTHVLTSRVLRLLLQGVAPESILCLTFTKAAAAEMSNRIGARLASWVRLKEDQLRSDLRALGEPASPDMIARARRLFARVLDAPGGLKIQTLHSFAQGLLGAFPAEAGISPGFEAMDDRQQKALAREVLAELASDAEEAGDRQFLSDLSALSRRLGEEGALKYLARCGEYGPSLARLPAEPLIEPALRELMELPEGDVEEAIAASCSDPDFDRALVERLIAVNREWGTKSGLEIAGRLESWLLCCDADRAGRLPLMAKGVVTQDGRPHFRQKDKEAAQALADRVGELQGLRARAELAAVQAAGLRAGARFARAYGDAKQAEGLADFDDLIRWSNMLLAQDGIGDWVRFKLDQRIDHILVDEAQDTNADQWFIVAKLTEEFFSGSPEEEGRFRTAFLVGDFKQAIYRFQGAEPEQFVRMSSRFAEAARQQREAWQESGEGTAPRSFEELTISTSYRSAQAILDVVNAFILGKTPEALGLDRAPPPHESHDPTLKGRVELWPPFAVEEEFEEEGEEDWNPERDRMFASKLAREVKALIEGPDDVEAGDVLILLRSRQLAPLIIARLYGEGVPVAGVDRLLLSQPLAVRDLIAAMRFASQPLDDLNLACLLVSPLFGWDHEALHRLAFGRKGALWDALRGRRDEDAQFAEAFAGLSGLLAMADYAGPAAFLETILSGPIGGRAKLVARLGEEAGDPIDELMNVALQFEQEEGASLDRFLGWFEQGDVDVKREAAEAGDSVRIMTVHGAKGLEAPVVILADATGDYSKLGDPSSRNIMLFELGSIGKVPMVKPRSDQLVEPFATTMEAMADREREEHMRLLYVAMTRAARRLIVTGTAPARGKLHKDCWWLAVEQAMQDAGAVPLDAPWGERGWVHESGSGRRARAKRSLASDEIVTPDWLHQAAPPEAQPPRPLAPSASEEGEEESFPPPGPAAREAARRGSLLHALFERLPPVEPSHRRQVALDWLASSGGVADEAAREEIVEAALRIIEDSEFAEIFGPGALAEAPIAAVLPDKRVIAGTVDRLLVEEERVLVVDFKTGRMVPEDPGAVPDYHRRQMQAYAAALQVIFPGRTVEAALLYTAGPRLVTLAG</sequence>
<comment type="catalytic activity">
    <reaction evidence="14">
        <text>ATP + H2O = ADP + phosphate + H(+)</text>
        <dbReference type="Rhea" id="RHEA:13065"/>
        <dbReference type="ChEBI" id="CHEBI:15377"/>
        <dbReference type="ChEBI" id="CHEBI:15378"/>
        <dbReference type="ChEBI" id="CHEBI:30616"/>
        <dbReference type="ChEBI" id="CHEBI:43474"/>
        <dbReference type="ChEBI" id="CHEBI:456216"/>
        <dbReference type="EC" id="5.6.2.4"/>
    </reaction>
</comment>
<dbReference type="InterPro" id="IPR000212">
    <property type="entry name" value="DNA_helicase_UvrD/REP"/>
</dbReference>
<evidence type="ECO:0000256" key="13">
    <source>
        <dbReference type="ARBA" id="ARBA00034923"/>
    </source>
</evidence>
<dbReference type="Pfam" id="PF00580">
    <property type="entry name" value="UvrD-helicase"/>
    <property type="match status" value="1"/>
</dbReference>
<dbReference type="PROSITE" id="PS51198">
    <property type="entry name" value="UVRD_HELICASE_ATP_BIND"/>
    <property type="match status" value="1"/>
</dbReference>